<evidence type="ECO:0000256" key="2">
    <source>
        <dbReference type="ARBA" id="ARBA00022618"/>
    </source>
</evidence>
<accession>I4AKR1</accession>
<evidence type="ECO:0000256" key="1">
    <source>
        <dbReference type="ARBA" id="ARBA00022490"/>
    </source>
</evidence>
<dbReference type="GO" id="GO:0051301">
    <property type="term" value="P:cell division"/>
    <property type="evidence" value="ECO:0007669"/>
    <property type="project" value="UniProtKB-KW"/>
</dbReference>
<keyword evidence="3" id="KW-0159">Chromosome partition</keyword>
<reference evidence="7" key="1">
    <citation type="submission" date="2012-06" db="EMBL/GenBank/DDBJ databases">
        <title>The complete genome of Flexibacter litoralis DSM 6794.</title>
        <authorList>
            <person name="Lucas S."/>
            <person name="Copeland A."/>
            <person name="Lapidus A."/>
            <person name="Glavina del Rio T."/>
            <person name="Dalin E."/>
            <person name="Tice H."/>
            <person name="Bruce D."/>
            <person name="Goodwin L."/>
            <person name="Pitluck S."/>
            <person name="Peters L."/>
            <person name="Ovchinnikova G."/>
            <person name="Lu M."/>
            <person name="Kyrpides N."/>
            <person name="Mavromatis K."/>
            <person name="Ivanova N."/>
            <person name="Brettin T."/>
            <person name="Detter J.C."/>
            <person name="Han C."/>
            <person name="Larimer F."/>
            <person name="Land M."/>
            <person name="Hauser L."/>
            <person name="Markowitz V."/>
            <person name="Cheng J.-F."/>
            <person name="Hugenholtz P."/>
            <person name="Woyke T."/>
            <person name="Wu D."/>
            <person name="Spring S."/>
            <person name="Lang E."/>
            <person name="Kopitz M."/>
            <person name="Brambilla E."/>
            <person name="Klenk H.-P."/>
            <person name="Eisen J.A."/>
        </authorList>
    </citation>
    <scope>NUCLEOTIDE SEQUENCE [LARGE SCALE GENOMIC DNA]</scope>
    <source>
        <strain evidence="7">ATCC 23117 / DSM 6794 / NBRC 15988 / NCIMB 1366 / Sio-4</strain>
    </source>
</reference>
<evidence type="ECO:0000256" key="3">
    <source>
        <dbReference type="ARBA" id="ARBA00022829"/>
    </source>
</evidence>
<proteinExistence type="predicted"/>
<dbReference type="eggNOG" id="COG1386">
    <property type="taxonomic scope" value="Bacteria"/>
</dbReference>
<dbReference type="Gene3D" id="1.10.10.10">
    <property type="entry name" value="Winged helix-like DNA-binding domain superfamily/Winged helix DNA-binding domain"/>
    <property type="match status" value="2"/>
</dbReference>
<keyword evidence="7" id="KW-1185">Reference proteome</keyword>
<evidence type="ECO:0000313" key="6">
    <source>
        <dbReference type="EMBL" id="AFM04546.1"/>
    </source>
</evidence>
<dbReference type="Proteomes" id="UP000006054">
    <property type="component" value="Chromosome"/>
</dbReference>
<dbReference type="PIRSF" id="PIRSF019345">
    <property type="entry name" value="ScpB"/>
    <property type="match status" value="1"/>
</dbReference>
<dbReference type="HOGENOM" id="CLU_045647_5_2_10"/>
<dbReference type="InterPro" id="IPR036388">
    <property type="entry name" value="WH-like_DNA-bd_sf"/>
</dbReference>
<dbReference type="SUPFAM" id="SSF46785">
    <property type="entry name" value="Winged helix' DNA-binding domain"/>
    <property type="match status" value="2"/>
</dbReference>
<sequence length="224" mass="25278">MQYLLNHIESLIFCSPSPISVKEIQKVLEELFGTEVPKKDIEDAIEVLQKRYEQADFSIEIKAIAGGFQFLTKPEFQSSISLLLTQRAKRKLSKSAIETLALIAYKQPITKAKLEAIRGVSCDYAVQKLLEKELLVIKGKDKTAGRPILYGTSDKFMHYFGINSLDDLPMPEDLSAEDVETAQKQAKLQSQAEGEEGDEFSLFKFQRGAKAIQDKKNQENEKND</sequence>
<protein>
    <submittedName>
        <fullName evidence="6">Segregation and condensation protein B</fullName>
    </submittedName>
</protein>
<name>I4AKR1_BERLS</name>
<evidence type="ECO:0000256" key="4">
    <source>
        <dbReference type="ARBA" id="ARBA00023306"/>
    </source>
</evidence>
<dbReference type="InterPro" id="IPR005234">
    <property type="entry name" value="ScpB_csome_segregation"/>
</dbReference>
<dbReference type="GO" id="GO:0051304">
    <property type="term" value="P:chromosome separation"/>
    <property type="evidence" value="ECO:0007669"/>
    <property type="project" value="InterPro"/>
</dbReference>
<keyword evidence="1" id="KW-0963">Cytoplasm</keyword>
<evidence type="ECO:0000256" key="5">
    <source>
        <dbReference type="SAM" id="MobiDB-lite"/>
    </source>
</evidence>
<dbReference type="Pfam" id="PF04079">
    <property type="entry name" value="SMC_ScpB"/>
    <property type="match status" value="1"/>
</dbReference>
<keyword evidence="2" id="KW-0132">Cell division</keyword>
<dbReference type="PANTHER" id="PTHR34298:SF2">
    <property type="entry name" value="SEGREGATION AND CONDENSATION PROTEIN B"/>
    <property type="match status" value="1"/>
</dbReference>
<dbReference type="AlphaFoldDB" id="I4AKR1"/>
<gene>
    <name evidence="6" type="ordered locus">Fleli_2166</name>
</gene>
<dbReference type="PATRIC" id="fig|880071.3.peg.2153"/>
<dbReference type="EMBL" id="CP003345">
    <property type="protein sequence ID" value="AFM04546.1"/>
    <property type="molecule type" value="Genomic_DNA"/>
</dbReference>
<dbReference type="InterPro" id="IPR036390">
    <property type="entry name" value="WH_DNA-bd_sf"/>
</dbReference>
<feature type="compositionally biased region" description="Polar residues" evidence="5">
    <location>
        <begin position="182"/>
        <end position="192"/>
    </location>
</feature>
<dbReference type="NCBIfam" id="TIGR00281">
    <property type="entry name" value="SMC-Scp complex subunit ScpB"/>
    <property type="match status" value="1"/>
</dbReference>
<dbReference type="PANTHER" id="PTHR34298">
    <property type="entry name" value="SEGREGATION AND CONDENSATION PROTEIN B"/>
    <property type="match status" value="1"/>
</dbReference>
<feature type="region of interest" description="Disordered" evidence="5">
    <location>
        <begin position="176"/>
        <end position="198"/>
    </location>
</feature>
<keyword evidence="4" id="KW-0131">Cell cycle</keyword>
<evidence type="ECO:0000313" key="7">
    <source>
        <dbReference type="Proteomes" id="UP000006054"/>
    </source>
</evidence>
<dbReference type="STRING" id="880071.Fleli_2166"/>
<dbReference type="RefSeq" id="WP_014797993.1">
    <property type="nucleotide sequence ID" value="NC_018018.1"/>
</dbReference>
<dbReference type="OrthoDB" id="9806226at2"/>
<dbReference type="KEGG" id="fli:Fleli_2166"/>
<organism evidence="6 7">
    <name type="scientific">Bernardetia litoralis (strain ATCC 23117 / DSM 6794 / NBRC 15988 / NCIMB 1366 / Fx l1 / Sio-4)</name>
    <name type="common">Flexibacter litoralis</name>
    <dbReference type="NCBI Taxonomy" id="880071"/>
    <lineage>
        <taxon>Bacteria</taxon>
        <taxon>Pseudomonadati</taxon>
        <taxon>Bacteroidota</taxon>
        <taxon>Cytophagia</taxon>
        <taxon>Cytophagales</taxon>
        <taxon>Bernardetiaceae</taxon>
        <taxon>Bernardetia</taxon>
    </lineage>
</organism>